<evidence type="ECO:0000313" key="5">
    <source>
        <dbReference type="Proteomes" id="UP000320475"/>
    </source>
</evidence>
<dbReference type="AlphaFoldDB" id="A0A507DG02"/>
<comment type="caution">
    <text evidence="3">The sequence shown here is derived from an EMBL/GenBank/DDBJ whole genome shotgun (WGS) entry which is preliminary data.</text>
</comment>
<evidence type="ECO:0000256" key="1">
    <source>
        <dbReference type="SAM" id="MobiDB-lite"/>
    </source>
</evidence>
<dbReference type="EMBL" id="QEAN01000076">
    <property type="protein sequence ID" value="TPX49828.1"/>
    <property type="molecule type" value="Genomic_DNA"/>
</dbReference>
<organism evidence="3 4">
    <name type="scientific">Synchytrium endobioticum</name>
    <dbReference type="NCBI Taxonomy" id="286115"/>
    <lineage>
        <taxon>Eukaryota</taxon>
        <taxon>Fungi</taxon>
        <taxon>Fungi incertae sedis</taxon>
        <taxon>Chytridiomycota</taxon>
        <taxon>Chytridiomycota incertae sedis</taxon>
        <taxon>Chytridiomycetes</taxon>
        <taxon>Synchytriales</taxon>
        <taxon>Synchytriaceae</taxon>
        <taxon>Synchytrium</taxon>
    </lineage>
</organism>
<gene>
    <name evidence="2" type="ORF">SeLEV6574_g01837</name>
    <name evidence="3" type="ORF">SeMB42_g02470</name>
</gene>
<dbReference type="Proteomes" id="UP000320475">
    <property type="component" value="Unassembled WGS sequence"/>
</dbReference>
<feature type="compositionally biased region" description="Pro residues" evidence="1">
    <location>
        <begin position="35"/>
        <end position="48"/>
    </location>
</feature>
<dbReference type="VEuPathDB" id="FungiDB:SeMB42_g02470"/>
<feature type="region of interest" description="Disordered" evidence="1">
    <location>
        <begin position="29"/>
        <end position="48"/>
    </location>
</feature>
<accession>A0A507DG02</accession>
<dbReference type="Proteomes" id="UP000317494">
    <property type="component" value="Unassembled WGS sequence"/>
</dbReference>
<sequence>MSYPPNALHLTNALLAYVASQSVPAQAPSLLPRLHTPPPGSYPAPAPAPTPVPVPVPVPAILKAPEGAPGRSRAIHPINIWSKSTGSDATCIALGAFENASNLHMRDSTKKPIREAVLVGTCQGVVKVITVDNENTLESKGKSITALLVTKFAPDSVYARGYQLAAASANGVIALCGWGQVLDRVNLDLCVTCLIHHEERTGQGIMIAGDVGGNLTAFTLGDIRWKLQLPDMAREHALNSSSIRCLLSARVPYSPIDNVPCNVILACTHAPFMYIVADGLLMRTIKLPCPMNSMCVGAYAAKAKNVIVLAGTDGGIYLFENFAVSLAIRLAQAPIQLLSFNRRSAESNGISNAGPNGADDILIVRCHEPTIRFYKSIKGVLTLDEELRLDDWPLHMTLGMVDAHPVLAVLLANDTLQLFMI</sequence>
<evidence type="ECO:0000313" key="2">
    <source>
        <dbReference type="EMBL" id="TPX48797.1"/>
    </source>
</evidence>
<protein>
    <recommendedName>
        <fullName evidence="6">Cleavage/polyadenylation specificity factor A subunit N-terminal domain-containing protein</fullName>
    </recommendedName>
</protein>
<evidence type="ECO:0000313" key="3">
    <source>
        <dbReference type="EMBL" id="TPX49828.1"/>
    </source>
</evidence>
<evidence type="ECO:0008006" key="6">
    <source>
        <dbReference type="Google" id="ProtNLM"/>
    </source>
</evidence>
<reference evidence="4 5" key="1">
    <citation type="journal article" date="2019" name="Sci. Rep.">
        <title>Comparative genomics of chytrid fungi reveal insights into the obligate biotrophic and pathogenic lifestyle of Synchytrium endobioticum.</title>
        <authorList>
            <person name="van de Vossenberg B.T.L.H."/>
            <person name="Warris S."/>
            <person name="Nguyen H.D.T."/>
            <person name="van Gent-Pelzer M.P.E."/>
            <person name="Joly D.L."/>
            <person name="van de Geest H.C."/>
            <person name="Bonants P.J.M."/>
            <person name="Smith D.S."/>
            <person name="Levesque C.A."/>
            <person name="van der Lee T.A.J."/>
        </authorList>
    </citation>
    <scope>NUCLEOTIDE SEQUENCE [LARGE SCALE GENOMIC DNA]</scope>
    <source>
        <strain evidence="2 5">LEV6574</strain>
        <strain evidence="3 4">MB42</strain>
    </source>
</reference>
<dbReference type="EMBL" id="QEAM01000045">
    <property type="protein sequence ID" value="TPX48797.1"/>
    <property type="molecule type" value="Genomic_DNA"/>
</dbReference>
<proteinExistence type="predicted"/>
<evidence type="ECO:0000313" key="4">
    <source>
        <dbReference type="Proteomes" id="UP000317494"/>
    </source>
</evidence>
<keyword evidence="4" id="KW-1185">Reference proteome</keyword>
<name>A0A507DG02_9FUNG</name>